<dbReference type="Gene3D" id="2.40.50.140">
    <property type="entry name" value="Nucleic acid-binding proteins"/>
    <property type="match status" value="1"/>
</dbReference>
<comment type="similarity">
    <text evidence="1">Belongs to the universal ribosomal protein uL2 family.</text>
</comment>
<dbReference type="GO" id="GO:0016740">
    <property type="term" value="F:transferase activity"/>
    <property type="evidence" value="ECO:0007669"/>
    <property type="project" value="InterPro"/>
</dbReference>
<dbReference type="PANTHER" id="PTHR13691:SF5">
    <property type="entry name" value="LARGE RIBOSOMAL SUBUNIT PROTEIN UL2M"/>
    <property type="match status" value="1"/>
</dbReference>
<dbReference type="PIRSF" id="PIRSF002158">
    <property type="entry name" value="Ribosomal_L2"/>
    <property type="match status" value="1"/>
</dbReference>
<evidence type="ECO:0000256" key="5">
    <source>
        <dbReference type="ARBA" id="ARBA00035459"/>
    </source>
</evidence>
<dbReference type="FunFam" id="2.30.30.30:FF:000001">
    <property type="entry name" value="50S ribosomal protein L2"/>
    <property type="match status" value="1"/>
</dbReference>
<evidence type="ECO:0000313" key="10">
    <source>
        <dbReference type="Proteomes" id="UP000229390"/>
    </source>
</evidence>
<keyword evidence="3" id="KW-0687">Ribonucleoprotein</keyword>
<dbReference type="InterPro" id="IPR014726">
    <property type="entry name" value="Ribosomal_uL2_dom3"/>
</dbReference>
<dbReference type="InterPro" id="IPR022666">
    <property type="entry name" value="Ribosomal_uL2_RNA-bd_dom"/>
</dbReference>
<evidence type="ECO:0000256" key="1">
    <source>
        <dbReference type="ARBA" id="ARBA00005636"/>
    </source>
</evidence>
<dbReference type="InterPro" id="IPR014722">
    <property type="entry name" value="Rib_uL2_dom2"/>
</dbReference>
<name>A0A2M6T014_9BACT</name>
<reference evidence="10" key="1">
    <citation type="submission" date="2017-09" db="EMBL/GenBank/DDBJ databases">
        <title>Depth-based differentiation of microbial function through sediment-hosted aquifers and enrichment of novel symbionts in the deep terrestrial subsurface.</title>
        <authorList>
            <person name="Probst A.J."/>
            <person name="Ladd B."/>
            <person name="Jarett J.K."/>
            <person name="Geller-Mcgrath D.E."/>
            <person name="Sieber C.M.K."/>
            <person name="Emerson J.B."/>
            <person name="Anantharaman K."/>
            <person name="Thomas B.C."/>
            <person name="Malmstrom R."/>
            <person name="Stieglmeier M."/>
            <person name="Klingl A."/>
            <person name="Woyke T."/>
            <person name="Ryan C.M."/>
            <person name="Banfield J.F."/>
        </authorList>
    </citation>
    <scope>NUCLEOTIDE SEQUENCE [LARGE SCALE GENOMIC DNA]</scope>
</reference>
<feature type="domain" description="Large ribosomal subunit protein uL2 RNA-binding" evidence="8">
    <location>
        <begin position="28"/>
        <end position="104"/>
    </location>
</feature>
<evidence type="ECO:0000313" key="9">
    <source>
        <dbReference type="EMBL" id="PIS38661.1"/>
    </source>
</evidence>
<dbReference type="Proteomes" id="UP000229390">
    <property type="component" value="Unassembled WGS sequence"/>
</dbReference>
<keyword evidence="2 9" id="KW-0689">Ribosomal protein</keyword>
<dbReference type="Pfam" id="PF03947">
    <property type="entry name" value="Ribosomal_L2_C"/>
    <property type="match status" value="1"/>
</dbReference>
<dbReference type="Gene3D" id="4.10.950.10">
    <property type="entry name" value="Ribosomal protein L2, domain 3"/>
    <property type="match status" value="1"/>
</dbReference>
<protein>
    <recommendedName>
        <fullName evidence="4">Large ribosomal subunit protein uL2</fullName>
    </recommendedName>
    <alternativeName>
        <fullName evidence="5">50S ribosomal protein L2</fullName>
    </alternativeName>
</protein>
<dbReference type="Pfam" id="PF00181">
    <property type="entry name" value="Ribosomal_L2_N"/>
    <property type="match status" value="1"/>
</dbReference>
<dbReference type="NCBIfam" id="TIGR01171">
    <property type="entry name" value="rplB_bact"/>
    <property type="match status" value="1"/>
</dbReference>
<organism evidence="9 10">
    <name type="scientific">Candidatus Nealsonbacteria bacterium CG08_land_8_20_14_0_20_43_11</name>
    <dbReference type="NCBI Taxonomy" id="1974706"/>
    <lineage>
        <taxon>Bacteria</taxon>
        <taxon>Candidatus Nealsoniibacteriota</taxon>
    </lineage>
</organism>
<dbReference type="InterPro" id="IPR022669">
    <property type="entry name" value="Ribosomal_uL2_C"/>
</dbReference>
<feature type="region of interest" description="Disordered" evidence="6">
    <location>
        <begin position="206"/>
        <end position="231"/>
    </location>
</feature>
<dbReference type="SUPFAM" id="SSF50104">
    <property type="entry name" value="Translation proteins SH3-like domain"/>
    <property type="match status" value="1"/>
</dbReference>
<feature type="domain" description="Large ribosomal subunit protein uL2 C-terminal" evidence="7">
    <location>
        <begin position="110"/>
        <end position="239"/>
    </location>
</feature>
<dbReference type="Gene3D" id="2.30.30.30">
    <property type="match status" value="1"/>
</dbReference>
<evidence type="ECO:0000256" key="2">
    <source>
        <dbReference type="ARBA" id="ARBA00022980"/>
    </source>
</evidence>
<dbReference type="GO" id="GO:0003723">
    <property type="term" value="F:RNA binding"/>
    <property type="evidence" value="ECO:0007669"/>
    <property type="project" value="InterPro"/>
</dbReference>
<dbReference type="InterPro" id="IPR022671">
    <property type="entry name" value="Ribosomal_uL2_CS"/>
</dbReference>
<proteinExistence type="inferred from homology"/>
<evidence type="ECO:0000259" key="8">
    <source>
        <dbReference type="SMART" id="SM01383"/>
    </source>
</evidence>
<gene>
    <name evidence="9" type="primary">rplB</name>
    <name evidence="9" type="ORF">COT34_02520</name>
</gene>
<dbReference type="InterPro" id="IPR002171">
    <property type="entry name" value="Ribosomal_uL2"/>
</dbReference>
<dbReference type="SUPFAM" id="SSF50249">
    <property type="entry name" value="Nucleic acid-binding proteins"/>
    <property type="match status" value="1"/>
</dbReference>
<dbReference type="PROSITE" id="PS00467">
    <property type="entry name" value="RIBOSOMAL_L2"/>
    <property type="match status" value="1"/>
</dbReference>
<evidence type="ECO:0000256" key="4">
    <source>
        <dbReference type="ARBA" id="ARBA00035242"/>
    </source>
</evidence>
<dbReference type="AlphaFoldDB" id="A0A2M6T014"/>
<dbReference type="InterPro" id="IPR012340">
    <property type="entry name" value="NA-bd_OB-fold"/>
</dbReference>
<dbReference type="GO" id="GO:0003735">
    <property type="term" value="F:structural constituent of ribosome"/>
    <property type="evidence" value="ECO:0007669"/>
    <property type="project" value="InterPro"/>
</dbReference>
<dbReference type="SMART" id="SM01382">
    <property type="entry name" value="Ribosomal_L2_C"/>
    <property type="match status" value="1"/>
</dbReference>
<dbReference type="FunFam" id="4.10.950.10:FF:000001">
    <property type="entry name" value="50S ribosomal protein L2"/>
    <property type="match status" value="1"/>
</dbReference>
<accession>A0A2M6T014</accession>
<dbReference type="GO" id="GO:0015934">
    <property type="term" value="C:large ribosomal subunit"/>
    <property type="evidence" value="ECO:0007669"/>
    <property type="project" value="InterPro"/>
</dbReference>
<dbReference type="SMART" id="SM01383">
    <property type="entry name" value="Ribosomal_L2"/>
    <property type="match status" value="1"/>
</dbReference>
<evidence type="ECO:0000259" key="7">
    <source>
        <dbReference type="SMART" id="SM01382"/>
    </source>
</evidence>
<dbReference type="EMBL" id="PEYE01000040">
    <property type="protein sequence ID" value="PIS38661.1"/>
    <property type="molecule type" value="Genomic_DNA"/>
</dbReference>
<dbReference type="InterPro" id="IPR005880">
    <property type="entry name" value="Ribosomal_uL2_bac/org-type"/>
</dbReference>
<comment type="caution">
    <text evidence="9">The sequence shown here is derived from an EMBL/GenBank/DDBJ whole genome shotgun (WGS) entry which is preliminary data.</text>
</comment>
<dbReference type="PANTHER" id="PTHR13691">
    <property type="entry name" value="RIBOSOMAL PROTEIN L2"/>
    <property type="match status" value="1"/>
</dbReference>
<evidence type="ECO:0000256" key="6">
    <source>
        <dbReference type="SAM" id="MobiDB-lite"/>
    </source>
</evidence>
<dbReference type="GO" id="GO:0002181">
    <property type="term" value="P:cytoplasmic translation"/>
    <property type="evidence" value="ECO:0007669"/>
    <property type="project" value="TreeGrafter"/>
</dbReference>
<evidence type="ECO:0000256" key="3">
    <source>
        <dbReference type="ARBA" id="ARBA00023274"/>
    </source>
</evidence>
<sequence>MAEETAKKILDKKEPEKRLVIWFKQRKGRARSGRITTRHKGGGAKRSYRIIDFGQARMNLPAKVIALEYDPFRNGFIVLVEYADKERRYLLAPQSLKVGDEVITAEKTEIKPANRMKLKNIPVGTPVYNIELRPGQGGVLVRSAGTTAMVLAQEGKVTNLEMPSSEVCRISGECFASIGAVSFPEYRFINRRKAGKTRHLGVRPTVRGSAMNPVDHPHGGGEGRTGIGLKYPKTPWGKHALGVKTRRKNKWTKKFIIQRRKKKKNK</sequence>
<dbReference type="InterPro" id="IPR008991">
    <property type="entry name" value="Translation_prot_SH3-like_sf"/>
</dbReference>